<protein>
    <submittedName>
        <fullName evidence="1">Uncharacterized protein</fullName>
    </submittedName>
</protein>
<proteinExistence type="predicted"/>
<dbReference type="EMBL" id="ATNM01000004">
    <property type="protein sequence ID" value="EPR71688.1"/>
    <property type="molecule type" value="Genomic_DNA"/>
</dbReference>
<organism evidence="1 2">
    <name type="scientific">Cyclobacterium qasimii M12-11B</name>
    <dbReference type="NCBI Taxonomy" id="641524"/>
    <lineage>
        <taxon>Bacteria</taxon>
        <taxon>Pseudomonadati</taxon>
        <taxon>Bacteroidota</taxon>
        <taxon>Cytophagia</taxon>
        <taxon>Cytophagales</taxon>
        <taxon>Cyclobacteriaceae</taxon>
        <taxon>Cyclobacterium</taxon>
    </lineage>
</organism>
<name>S7X6M1_9BACT</name>
<evidence type="ECO:0000313" key="1">
    <source>
        <dbReference type="EMBL" id="EPR71688.1"/>
    </source>
</evidence>
<dbReference type="AlphaFoldDB" id="S7X6M1"/>
<sequence>MLFFIKNSNKGMVSTLIKDFKLRNELNCEIRRSVGFFSF</sequence>
<evidence type="ECO:0000313" key="2">
    <source>
        <dbReference type="Proteomes" id="UP000014974"/>
    </source>
</evidence>
<comment type="caution">
    <text evidence="1">The sequence shown here is derived from an EMBL/GenBank/DDBJ whole genome shotgun (WGS) entry which is preliminary data.</text>
</comment>
<dbReference type="Proteomes" id="UP000014974">
    <property type="component" value="Unassembled WGS sequence"/>
</dbReference>
<gene>
    <name evidence="1" type="ORF">ADICYQ_0159</name>
</gene>
<reference evidence="1 2" key="1">
    <citation type="journal article" date="2013" name="Genome Announc.">
        <title>Draft Genome Sequence of Cyclobacterium qasimii Strain M12-11BT, Isolated from Arctic Marine Sediment.</title>
        <authorList>
            <person name="Shivaji S."/>
            <person name="Ara S."/>
            <person name="Singh A."/>
            <person name="Kumar Pinnaka A."/>
        </authorList>
    </citation>
    <scope>NUCLEOTIDE SEQUENCE [LARGE SCALE GENOMIC DNA]</scope>
    <source>
        <strain evidence="1 2">M12-11B</strain>
    </source>
</reference>
<accession>S7X6M1</accession>